<dbReference type="PANTHER" id="PTHR31425">
    <property type="entry name" value="PHOSPHORIBOSYLANTHRANILATE TRANSFERASE ISOFORM 1"/>
    <property type="match status" value="1"/>
</dbReference>
<proteinExistence type="predicted"/>
<evidence type="ECO:0000256" key="1">
    <source>
        <dbReference type="ARBA" id="ARBA00022737"/>
    </source>
</evidence>
<evidence type="ECO:0000313" key="4">
    <source>
        <dbReference type="EMBL" id="RZC02093.1"/>
    </source>
</evidence>
<evidence type="ECO:0000313" key="5">
    <source>
        <dbReference type="Proteomes" id="UP000289340"/>
    </source>
</evidence>
<keyword evidence="2" id="KW-0472">Membrane</keyword>
<keyword evidence="1" id="KW-0677">Repeat</keyword>
<dbReference type="Proteomes" id="UP000289340">
    <property type="component" value="Chromosome 7"/>
</dbReference>
<dbReference type="AlphaFoldDB" id="A0A445JUB9"/>
<dbReference type="InterPro" id="IPR047259">
    <property type="entry name" value="QUIRKY-like"/>
</dbReference>
<name>A0A445JUB9_GLYSO</name>
<keyword evidence="5" id="KW-1185">Reference proteome</keyword>
<comment type="caution">
    <text evidence="4">The sequence shown here is derived from an EMBL/GenBank/DDBJ whole genome shotgun (WGS) entry which is preliminary data.</text>
</comment>
<keyword evidence="2" id="KW-0812">Transmembrane</keyword>
<dbReference type="Pfam" id="PF08372">
    <property type="entry name" value="PRT_C"/>
    <property type="match status" value="1"/>
</dbReference>
<sequence length="83" mass="9805">MMADLATQGERVQALLSWRDPRATFLFVIFCFVAVIVTYLVPFRILMFMWVTYVLRPPRFRFDMPAVPQNFLRRMPAKSDGML</sequence>
<feature type="transmembrane region" description="Helical" evidence="2">
    <location>
        <begin position="25"/>
        <end position="55"/>
    </location>
</feature>
<gene>
    <name evidence="4" type="ORF">D0Y65_017307</name>
</gene>
<reference evidence="4 5" key="1">
    <citation type="submission" date="2018-09" db="EMBL/GenBank/DDBJ databases">
        <title>A high-quality reference genome of wild soybean provides a powerful tool to mine soybean genomes.</title>
        <authorList>
            <person name="Xie M."/>
            <person name="Chung C.Y.L."/>
            <person name="Li M.-W."/>
            <person name="Wong F.-L."/>
            <person name="Chan T.-F."/>
            <person name="Lam H.-M."/>
        </authorList>
    </citation>
    <scope>NUCLEOTIDE SEQUENCE [LARGE SCALE GENOMIC DNA]</scope>
    <source>
        <strain evidence="5">cv. W05</strain>
        <tissue evidence="4">Hypocotyl of etiolated seedlings</tissue>
    </source>
</reference>
<keyword evidence="2" id="KW-1133">Transmembrane helix</keyword>
<protein>
    <submittedName>
        <fullName evidence="4">FT-interacting protein 1</fullName>
    </submittedName>
</protein>
<evidence type="ECO:0000259" key="3">
    <source>
        <dbReference type="Pfam" id="PF08372"/>
    </source>
</evidence>
<dbReference type="InterPro" id="IPR013583">
    <property type="entry name" value="MCTP_C"/>
</dbReference>
<feature type="domain" description="Multiple C2" evidence="3">
    <location>
        <begin position="2"/>
        <end position="83"/>
    </location>
</feature>
<dbReference type="PANTHER" id="PTHR31425:SF41">
    <property type="entry name" value="ANTHRANILATE PHOSPHORIBOSYLTRANSFERASE-LIKE PROTEIN"/>
    <property type="match status" value="1"/>
</dbReference>
<evidence type="ECO:0000256" key="2">
    <source>
        <dbReference type="SAM" id="Phobius"/>
    </source>
</evidence>
<organism evidence="4 5">
    <name type="scientific">Glycine soja</name>
    <name type="common">Wild soybean</name>
    <dbReference type="NCBI Taxonomy" id="3848"/>
    <lineage>
        <taxon>Eukaryota</taxon>
        <taxon>Viridiplantae</taxon>
        <taxon>Streptophyta</taxon>
        <taxon>Embryophyta</taxon>
        <taxon>Tracheophyta</taxon>
        <taxon>Spermatophyta</taxon>
        <taxon>Magnoliopsida</taxon>
        <taxon>eudicotyledons</taxon>
        <taxon>Gunneridae</taxon>
        <taxon>Pentapetalae</taxon>
        <taxon>rosids</taxon>
        <taxon>fabids</taxon>
        <taxon>Fabales</taxon>
        <taxon>Fabaceae</taxon>
        <taxon>Papilionoideae</taxon>
        <taxon>50 kb inversion clade</taxon>
        <taxon>NPAAA clade</taxon>
        <taxon>indigoferoid/millettioid clade</taxon>
        <taxon>Phaseoleae</taxon>
        <taxon>Glycine</taxon>
        <taxon>Glycine subgen. Soja</taxon>
    </lineage>
</organism>
<dbReference type="EMBL" id="QZWG01000007">
    <property type="protein sequence ID" value="RZC02093.1"/>
    <property type="molecule type" value="Genomic_DNA"/>
</dbReference>
<accession>A0A445JUB9</accession>